<accession>K1Z4B6</accession>
<keyword evidence="1" id="KW-1133">Transmembrane helix</keyword>
<dbReference type="AlphaFoldDB" id="K1Z4B6"/>
<feature type="transmembrane region" description="Helical" evidence="1">
    <location>
        <begin position="81"/>
        <end position="111"/>
    </location>
</feature>
<keyword evidence="1" id="KW-0812">Transmembrane</keyword>
<organism evidence="2">
    <name type="scientific">uncultured bacterium</name>
    <name type="common">gcode 4</name>
    <dbReference type="NCBI Taxonomy" id="1234023"/>
    <lineage>
        <taxon>Bacteria</taxon>
        <taxon>environmental samples</taxon>
    </lineage>
</organism>
<keyword evidence="1" id="KW-0472">Membrane</keyword>
<name>K1Z4B6_9BACT</name>
<feature type="transmembrane region" description="Helical" evidence="1">
    <location>
        <begin position="36"/>
        <end position="69"/>
    </location>
</feature>
<comment type="caution">
    <text evidence="2">The sequence shown here is derived from an EMBL/GenBank/DDBJ whole genome shotgun (WGS) entry which is preliminary data.</text>
</comment>
<proteinExistence type="predicted"/>
<evidence type="ECO:0000256" key="1">
    <source>
        <dbReference type="SAM" id="Phobius"/>
    </source>
</evidence>
<sequence length="168" mass="19882">MEFIYISALSFLFWFFQKIADGHNEHGLNWFPYAGILFWVIWWGIGYYLVGYNQVITSIYLAIVLYWIYKLKVDHTNHAISVLMILFGVFLSHNSIDTGSVVYLLLSYILIDIVKHKFDLERSYFFRYRLQFILIPIIYSVIIQDIFGSVIIFNLLGISLANKIFRIK</sequence>
<evidence type="ECO:0000313" key="2">
    <source>
        <dbReference type="EMBL" id="EKD44402.1"/>
    </source>
</evidence>
<gene>
    <name evidence="2" type="ORF">ACD_71C00149G0003</name>
</gene>
<reference evidence="2" key="1">
    <citation type="journal article" date="2012" name="Science">
        <title>Fermentation, hydrogen, and sulfur metabolism in multiple uncultivated bacterial phyla.</title>
        <authorList>
            <person name="Wrighton K.C."/>
            <person name="Thomas B.C."/>
            <person name="Sharon I."/>
            <person name="Miller C.S."/>
            <person name="Castelle C.J."/>
            <person name="VerBerkmoes N.C."/>
            <person name="Wilkins M.J."/>
            <person name="Hettich R.L."/>
            <person name="Lipton M.S."/>
            <person name="Williams K.H."/>
            <person name="Long P.E."/>
            <person name="Banfield J.F."/>
        </authorList>
    </citation>
    <scope>NUCLEOTIDE SEQUENCE [LARGE SCALE GENOMIC DNA]</scope>
</reference>
<dbReference type="EMBL" id="AMFJ01028880">
    <property type="protein sequence ID" value="EKD44402.1"/>
    <property type="molecule type" value="Genomic_DNA"/>
</dbReference>
<feature type="transmembrane region" description="Helical" evidence="1">
    <location>
        <begin position="131"/>
        <end position="158"/>
    </location>
</feature>
<protein>
    <submittedName>
        <fullName evidence="2">Uncharacterized protein</fullName>
    </submittedName>
</protein>